<keyword evidence="2" id="KW-1185">Reference proteome</keyword>
<evidence type="ECO:0000313" key="1">
    <source>
        <dbReference type="EMBL" id="GBP75859.1"/>
    </source>
</evidence>
<evidence type="ECO:0000313" key="2">
    <source>
        <dbReference type="Proteomes" id="UP000299102"/>
    </source>
</evidence>
<name>A0A4C1YML6_EUMVA</name>
<dbReference type="Proteomes" id="UP000299102">
    <property type="component" value="Unassembled WGS sequence"/>
</dbReference>
<dbReference type="EMBL" id="BGZK01001264">
    <property type="protein sequence ID" value="GBP75859.1"/>
    <property type="molecule type" value="Genomic_DNA"/>
</dbReference>
<gene>
    <name evidence="1" type="ORF">EVAR_53932_1</name>
</gene>
<reference evidence="1 2" key="1">
    <citation type="journal article" date="2019" name="Commun. Biol.">
        <title>The bagworm genome reveals a unique fibroin gene that provides high tensile strength.</title>
        <authorList>
            <person name="Kono N."/>
            <person name="Nakamura H."/>
            <person name="Ohtoshi R."/>
            <person name="Tomita M."/>
            <person name="Numata K."/>
            <person name="Arakawa K."/>
        </authorList>
    </citation>
    <scope>NUCLEOTIDE SEQUENCE [LARGE SCALE GENOMIC DNA]</scope>
</reference>
<sequence length="136" mass="15123">MYALSKRLKLPQTGAMACVESLMFNPLNRKQKVCARVRLSGGIIYVRGGVPSNRSAIRRRLFVRITKRSLGYPIRAGRGGCRLSRIKGYPEIIRLSSEYNNTTSTYFIIHAPTASGAGNEKTCARFDNPLSDRLNG</sequence>
<proteinExistence type="predicted"/>
<dbReference type="AlphaFoldDB" id="A0A4C1YML6"/>
<protein>
    <submittedName>
        <fullName evidence="1">Uncharacterized protein</fullName>
    </submittedName>
</protein>
<accession>A0A4C1YML6</accession>
<organism evidence="1 2">
    <name type="scientific">Eumeta variegata</name>
    <name type="common">Bagworm moth</name>
    <name type="synonym">Eumeta japonica</name>
    <dbReference type="NCBI Taxonomy" id="151549"/>
    <lineage>
        <taxon>Eukaryota</taxon>
        <taxon>Metazoa</taxon>
        <taxon>Ecdysozoa</taxon>
        <taxon>Arthropoda</taxon>
        <taxon>Hexapoda</taxon>
        <taxon>Insecta</taxon>
        <taxon>Pterygota</taxon>
        <taxon>Neoptera</taxon>
        <taxon>Endopterygota</taxon>
        <taxon>Lepidoptera</taxon>
        <taxon>Glossata</taxon>
        <taxon>Ditrysia</taxon>
        <taxon>Tineoidea</taxon>
        <taxon>Psychidae</taxon>
        <taxon>Oiketicinae</taxon>
        <taxon>Eumeta</taxon>
    </lineage>
</organism>
<comment type="caution">
    <text evidence="1">The sequence shown here is derived from an EMBL/GenBank/DDBJ whole genome shotgun (WGS) entry which is preliminary data.</text>
</comment>